<dbReference type="AlphaFoldDB" id="A0A4R6USS7"/>
<gene>
    <name evidence="5" type="ORF">EV696_10420</name>
</gene>
<dbReference type="Proteomes" id="UP000295375">
    <property type="component" value="Unassembled WGS sequence"/>
</dbReference>
<dbReference type="Gene3D" id="3.40.50.360">
    <property type="match status" value="1"/>
</dbReference>
<name>A0A4R6USS7_9GAMM</name>
<keyword evidence="3" id="KW-0288">FMN</keyword>
<dbReference type="OrthoDB" id="9801479at2"/>
<dbReference type="GO" id="GO:0009055">
    <property type="term" value="F:electron transfer activity"/>
    <property type="evidence" value="ECO:0007669"/>
    <property type="project" value="InterPro"/>
</dbReference>
<evidence type="ECO:0000313" key="5">
    <source>
        <dbReference type="EMBL" id="TDQ49316.1"/>
    </source>
</evidence>
<proteinExistence type="predicted"/>
<dbReference type="InterPro" id="IPR029039">
    <property type="entry name" value="Flavoprotein-like_sf"/>
</dbReference>
<dbReference type="PROSITE" id="PS00201">
    <property type="entry name" value="FLAVODOXIN"/>
    <property type="match status" value="1"/>
</dbReference>
<dbReference type="InterPro" id="IPR005025">
    <property type="entry name" value="FMN_Rdtase-like_dom"/>
</dbReference>
<dbReference type="SUPFAM" id="SSF52218">
    <property type="entry name" value="Flavoproteins"/>
    <property type="match status" value="1"/>
</dbReference>
<evidence type="ECO:0000256" key="2">
    <source>
        <dbReference type="ARBA" id="ARBA00022630"/>
    </source>
</evidence>
<dbReference type="Pfam" id="PF03358">
    <property type="entry name" value="FMN_red"/>
    <property type="match status" value="1"/>
</dbReference>
<evidence type="ECO:0000256" key="3">
    <source>
        <dbReference type="ARBA" id="ARBA00022643"/>
    </source>
</evidence>
<comment type="caution">
    <text evidence="5">The sequence shown here is derived from an EMBL/GenBank/DDBJ whole genome shotgun (WGS) entry which is preliminary data.</text>
</comment>
<dbReference type="RefSeq" id="WP_133589238.1">
    <property type="nucleotide sequence ID" value="NZ_CP037953.1"/>
</dbReference>
<evidence type="ECO:0000313" key="6">
    <source>
        <dbReference type="Proteomes" id="UP000295375"/>
    </source>
</evidence>
<dbReference type="GO" id="GO:0003955">
    <property type="term" value="F:NAD(P)H dehydrogenase (quinone) activity"/>
    <property type="evidence" value="ECO:0007669"/>
    <property type="project" value="TreeGrafter"/>
</dbReference>
<dbReference type="PANTHER" id="PTHR30546:SF23">
    <property type="entry name" value="FLAVOPROTEIN-LIKE PROTEIN YCP4-RELATED"/>
    <property type="match status" value="1"/>
</dbReference>
<organism evidence="5 6">
    <name type="scientific">Permianibacter aggregans</name>
    <dbReference type="NCBI Taxonomy" id="1510150"/>
    <lineage>
        <taxon>Bacteria</taxon>
        <taxon>Pseudomonadati</taxon>
        <taxon>Pseudomonadota</taxon>
        <taxon>Gammaproteobacteria</taxon>
        <taxon>Pseudomonadales</taxon>
        <taxon>Pseudomonadaceae</taxon>
        <taxon>Permianibacter</taxon>
    </lineage>
</organism>
<sequence>MTTIAVVFHSAKGTTAKLADAVIAGVQSSPNATALRMEIVGADIIEGRFRNTAFIDQLDQVDAMIFGSPTFMGSVSAQFKAFADATGEKWGEKAWADKFAAGFTIGTNLSGDQLHTLQYLQIFANQHGMLWASLDIPGGCDPEQRNRLGAQSGLIAHTDNGVLHEVDLVTAHYLGRRVAELATRFSAPNPPAKSVA</sequence>
<reference evidence="5 6" key="1">
    <citation type="submission" date="2019-03" db="EMBL/GenBank/DDBJ databases">
        <title>Genomic Encyclopedia of Type Strains, Phase IV (KMG-IV): sequencing the most valuable type-strain genomes for metagenomic binning, comparative biology and taxonomic classification.</title>
        <authorList>
            <person name="Goeker M."/>
        </authorList>
    </citation>
    <scope>NUCLEOTIDE SEQUENCE [LARGE SCALE GENOMIC DNA]</scope>
    <source>
        <strain evidence="5 6">DSM 103792</strain>
    </source>
</reference>
<dbReference type="PROSITE" id="PS50902">
    <property type="entry name" value="FLAVODOXIN_LIKE"/>
    <property type="match status" value="1"/>
</dbReference>
<keyword evidence="2" id="KW-0285">Flavoprotein</keyword>
<dbReference type="PANTHER" id="PTHR30546">
    <property type="entry name" value="FLAVODOXIN-RELATED PROTEIN WRBA-RELATED"/>
    <property type="match status" value="1"/>
</dbReference>
<feature type="domain" description="Flavodoxin-like" evidence="4">
    <location>
        <begin position="4"/>
        <end position="174"/>
    </location>
</feature>
<dbReference type="InterPro" id="IPR008254">
    <property type="entry name" value="Flavodoxin/NO_synth"/>
</dbReference>
<dbReference type="GO" id="GO:0016020">
    <property type="term" value="C:membrane"/>
    <property type="evidence" value="ECO:0007669"/>
    <property type="project" value="TreeGrafter"/>
</dbReference>
<dbReference type="EMBL" id="SNYM01000004">
    <property type="protein sequence ID" value="TDQ49316.1"/>
    <property type="molecule type" value="Genomic_DNA"/>
</dbReference>
<dbReference type="InterPro" id="IPR001226">
    <property type="entry name" value="Flavodoxin_CS"/>
</dbReference>
<protein>
    <submittedName>
        <fullName evidence="5">Multimeric flavodoxin WrbA</fullName>
    </submittedName>
</protein>
<keyword evidence="6" id="KW-1185">Reference proteome</keyword>
<evidence type="ECO:0000259" key="4">
    <source>
        <dbReference type="PROSITE" id="PS50902"/>
    </source>
</evidence>
<comment type="cofactor">
    <cofactor evidence="1">
        <name>FMN</name>
        <dbReference type="ChEBI" id="CHEBI:58210"/>
    </cofactor>
</comment>
<dbReference type="GO" id="GO:0010181">
    <property type="term" value="F:FMN binding"/>
    <property type="evidence" value="ECO:0007669"/>
    <property type="project" value="InterPro"/>
</dbReference>
<evidence type="ECO:0000256" key="1">
    <source>
        <dbReference type="ARBA" id="ARBA00001917"/>
    </source>
</evidence>
<accession>A0A4R6USS7</accession>